<sequence length="317" mass="36547">MTAIAQQLDAREVDSPWAAFQSRVEAARHRYDELDLPTHLYALVDTRGLPDLREALERLDSIPFAALWDGTDLSAFKDIAPLLIKIDLGATDADMPRQLLKRLWRFSDERLMVTWIWTPHGLEELADHFRGYCEYTLPDRRAFYLHFYDNRILERLRLTWTQDEWTRFASVAFEIWYRNRSGEDSAWSGDTLSQPSGAAPLQLSDEQQLRLHTLGYADKVAMQLTEVYGVLLEHLSSDALYLAVHTQVERARRHGVRDELDMLWYVAKGLLVSPQFDEHPLIHPKLLAASHGRISFSEALSLVGDACREESRKVETI</sequence>
<reference evidence="1 2" key="1">
    <citation type="submission" date="2020-10" db="EMBL/GenBank/DDBJ databases">
        <title>Complete genome sequence of Cupriavidus basilensis CCUG 49340T.</title>
        <authorList>
            <person name="Salva-Serra F."/>
            <person name="Donoso R.A."/>
            <person name="Cho K.H."/>
            <person name="Yoo J.A."/>
            <person name="Lee K."/>
            <person name="Yoon S.-H."/>
            <person name="Perez-Pantoja D."/>
            <person name="Moore E.R.B."/>
        </authorList>
    </citation>
    <scope>NUCLEOTIDE SEQUENCE [LARGE SCALE GENOMIC DNA]</scope>
    <source>
        <strain evidence="2">CCUG 49340</strain>
    </source>
</reference>
<organism evidence="1 2">
    <name type="scientific">Cupriavidus basilensis</name>
    <dbReference type="NCBI Taxonomy" id="68895"/>
    <lineage>
        <taxon>Bacteria</taxon>
        <taxon>Pseudomonadati</taxon>
        <taxon>Pseudomonadota</taxon>
        <taxon>Betaproteobacteria</taxon>
        <taxon>Burkholderiales</taxon>
        <taxon>Burkholderiaceae</taxon>
        <taxon>Cupriavidus</taxon>
    </lineage>
</organism>
<name>A0A643G163_9BURK</name>
<dbReference type="GeneID" id="98403683"/>
<dbReference type="RefSeq" id="WP_150984394.1">
    <property type="nucleotide sequence ID" value="NZ_CP062804.1"/>
</dbReference>
<proteinExistence type="predicted"/>
<dbReference type="Pfam" id="PF13503">
    <property type="entry name" value="DUF4123"/>
    <property type="match status" value="1"/>
</dbReference>
<dbReference type="EMBL" id="CP062804">
    <property type="protein sequence ID" value="QOT80217.1"/>
    <property type="molecule type" value="Genomic_DNA"/>
</dbReference>
<dbReference type="InterPro" id="IPR025391">
    <property type="entry name" value="DUF4123"/>
</dbReference>
<accession>A0A643G163</accession>
<protein>
    <submittedName>
        <fullName evidence="1">DUF4123 domain-containing protein</fullName>
    </submittedName>
</protein>
<dbReference type="AlphaFoldDB" id="A0A643G163"/>
<evidence type="ECO:0000313" key="1">
    <source>
        <dbReference type="EMBL" id="QOT80217.1"/>
    </source>
</evidence>
<gene>
    <name evidence="1" type="ORF">F7R26_022380</name>
</gene>
<evidence type="ECO:0000313" key="2">
    <source>
        <dbReference type="Proteomes" id="UP000397656"/>
    </source>
</evidence>
<dbReference type="Proteomes" id="UP000397656">
    <property type="component" value="Chromosome 2"/>
</dbReference>